<evidence type="ECO:0000256" key="5">
    <source>
        <dbReference type="ARBA" id="ARBA00023180"/>
    </source>
</evidence>
<comment type="cofactor">
    <cofactor evidence="1">
        <name>Ca(2+)</name>
        <dbReference type="ChEBI" id="CHEBI:29108"/>
    </cofactor>
</comment>
<evidence type="ECO:0000259" key="6">
    <source>
        <dbReference type="Pfam" id="PF00884"/>
    </source>
</evidence>
<evidence type="ECO:0000256" key="1">
    <source>
        <dbReference type="ARBA" id="ARBA00001913"/>
    </source>
</evidence>
<reference evidence="8 9" key="1">
    <citation type="journal article" date="2019" name="Commun. Biol.">
        <title>The bagworm genome reveals a unique fibroin gene that provides high tensile strength.</title>
        <authorList>
            <person name="Kono N."/>
            <person name="Nakamura H."/>
            <person name="Ohtoshi R."/>
            <person name="Tomita M."/>
            <person name="Numata K."/>
            <person name="Arakawa K."/>
        </authorList>
    </citation>
    <scope>NUCLEOTIDE SEQUENCE [LARGE SCALE GENOMIC DNA]</scope>
</reference>
<dbReference type="CDD" id="cd16027">
    <property type="entry name" value="SGSH"/>
    <property type="match status" value="1"/>
</dbReference>
<dbReference type="SUPFAM" id="SSF53649">
    <property type="entry name" value="Alkaline phosphatase-like"/>
    <property type="match status" value="1"/>
</dbReference>
<keyword evidence="9" id="KW-1185">Reference proteome</keyword>
<dbReference type="Pfam" id="PF16347">
    <property type="entry name" value="SGSH_C"/>
    <property type="match status" value="1"/>
</dbReference>
<dbReference type="Pfam" id="PF00884">
    <property type="entry name" value="Sulfatase"/>
    <property type="match status" value="1"/>
</dbReference>
<gene>
    <name evidence="8" type="primary">SGSH</name>
    <name evidence="8" type="ORF">EVAR_82503_1</name>
</gene>
<feature type="domain" description="N-sulphoglucosamine sulphohydrolase C-terminal" evidence="7">
    <location>
        <begin position="394"/>
        <end position="442"/>
    </location>
</feature>
<accession>A0A4C1UWA5</accession>
<dbReference type="GO" id="GO:0016250">
    <property type="term" value="F:N-sulfoglucosamine sulfohydrolase activity"/>
    <property type="evidence" value="ECO:0007669"/>
    <property type="project" value="TreeGrafter"/>
</dbReference>
<feature type="domain" description="Sulfatase N-terminal" evidence="6">
    <location>
        <begin position="1"/>
        <end position="288"/>
    </location>
</feature>
<dbReference type="Gene3D" id="3.40.720.10">
    <property type="entry name" value="Alkaline Phosphatase, subunit A"/>
    <property type="match status" value="1"/>
</dbReference>
<dbReference type="OrthoDB" id="10012954at2759"/>
<dbReference type="InterPro" id="IPR017850">
    <property type="entry name" value="Alkaline_phosphatase_core_sf"/>
</dbReference>
<evidence type="ECO:0000256" key="2">
    <source>
        <dbReference type="ARBA" id="ARBA00008779"/>
    </source>
</evidence>
<keyword evidence="3" id="KW-0732">Signal</keyword>
<keyword evidence="5" id="KW-0325">Glycoprotein</keyword>
<dbReference type="GO" id="GO:0030200">
    <property type="term" value="P:heparan sulfate proteoglycan catabolic process"/>
    <property type="evidence" value="ECO:0007669"/>
    <property type="project" value="TreeGrafter"/>
</dbReference>
<comment type="caution">
    <text evidence="8">The sequence shown here is derived from an EMBL/GenBank/DDBJ whole genome shotgun (WGS) entry which is preliminary data.</text>
</comment>
<proteinExistence type="inferred from homology"/>
<protein>
    <submittedName>
        <fullName evidence="8">N-sulphoglucosamine sulphohydrolase</fullName>
    </submittedName>
</protein>
<evidence type="ECO:0000256" key="3">
    <source>
        <dbReference type="ARBA" id="ARBA00022729"/>
    </source>
</evidence>
<dbReference type="InterPro" id="IPR024607">
    <property type="entry name" value="Sulfatase_CS"/>
</dbReference>
<dbReference type="AlphaFoldDB" id="A0A4C1UWA5"/>
<evidence type="ECO:0000313" key="9">
    <source>
        <dbReference type="Proteomes" id="UP000299102"/>
    </source>
</evidence>
<dbReference type="GO" id="GO:0006027">
    <property type="term" value="P:glycosaminoglycan catabolic process"/>
    <property type="evidence" value="ECO:0007669"/>
    <property type="project" value="TreeGrafter"/>
</dbReference>
<dbReference type="Proteomes" id="UP000299102">
    <property type="component" value="Unassembled WGS sequence"/>
</dbReference>
<dbReference type="InterPro" id="IPR032506">
    <property type="entry name" value="SGSH_C"/>
</dbReference>
<comment type="similarity">
    <text evidence="2">Belongs to the sulfatase family.</text>
</comment>
<dbReference type="PROSITE" id="PS00523">
    <property type="entry name" value="SULFATASE_1"/>
    <property type="match status" value="1"/>
</dbReference>
<sequence>MGAYLNKICQTPNLDELARRSVQFDQAFTSVSSCSPSRAALLTGSPAHATGMYGLHHSVHHFNAFDATDSLPARLKRLGIFTGIIGKKHVGPRAAFQFDFEQTEENNHINQVGRNITHMKLLARQFLRQANTLDKPFFLYIAFHDPHRCRNEPQFGSFCERFGTGEPGTGRIPDWVPWYYRPEEIELPYNIQDTEAARRDVAAQYTTISRLDQGVGLMLRELEAAGHANDTLILYTSDNGIPFLAGRTNLYEPGIRIPLLMYQPGVRPGISRAMTSLLDIAPTVLHWFHGTNPSLPLQPDIETNEIEPLPYSKSLLHVEHKESAPSEDEAIFASHTHHEVTMYYPMRAIRTRRYKLIHNINFGAPFPIDQDLYASPTFQDILNRTKEGRPLYWYKTLRQYYYRPQWELYDLHSDPLEMHNLHGSPKLQTIETELRERLWRWQRDTRDPWLCAPAGVVVDGHGHCGALDNDLQLD</sequence>
<organism evidence="8 9">
    <name type="scientific">Eumeta variegata</name>
    <name type="common">Bagworm moth</name>
    <name type="synonym">Eumeta japonica</name>
    <dbReference type="NCBI Taxonomy" id="151549"/>
    <lineage>
        <taxon>Eukaryota</taxon>
        <taxon>Metazoa</taxon>
        <taxon>Ecdysozoa</taxon>
        <taxon>Arthropoda</taxon>
        <taxon>Hexapoda</taxon>
        <taxon>Insecta</taxon>
        <taxon>Pterygota</taxon>
        <taxon>Neoptera</taxon>
        <taxon>Endopterygota</taxon>
        <taxon>Lepidoptera</taxon>
        <taxon>Glossata</taxon>
        <taxon>Ditrysia</taxon>
        <taxon>Tineoidea</taxon>
        <taxon>Psychidae</taxon>
        <taxon>Oiketicinae</taxon>
        <taxon>Eumeta</taxon>
    </lineage>
</organism>
<evidence type="ECO:0000259" key="7">
    <source>
        <dbReference type="Pfam" id="PF16347"/>
    </source>
</evidence>
<dbReference type="PANTHER" id="PTHR43108:SF6">
    <property type="entry name" value="N-SULPHOGLUCOSAMINE SULPHOHYDROLASE"/>
    <property type="match status" value="1"/>
</dbReference>
<keyword evidence="4 8" id="KW-0378">Hydrolase</keyword>
<dbReference type="STRING" id="151549.A0A4C1UWA5"/>
<dbReference type="PANTHER" id="PTHR43108">
    <property type="entry name" value="N-ACETYLGLUCOSAMINE-6-SULFATASE FAMILY MEMBER"/>
    <property type="match status" value="1"/>
</dbReference>
<dbReference type="InterPro" id="IPR000917">
    <property type="entry name" value="Sulfatase_N"/>
</dbReference>
<dbReference type="EMBL" id="BGZK01000237">
    <property type="protein sequence ID" value="GBP30761.1"/>
    <property type="molecule type" value="Genomic_DNA"/>
</dbReference>
<evidence type="ECO:0000256" key="4">
    <source>
        <dbReference type="ARBA" id="ARBA00022801"/>
    </source>
</evidence>
<name>A0A4C1UWA5_EUMVA</name>
<evidence type="ECO:0000313" key="8">
    <source>
        <dbReference type="EMBL" id="GBP30761.1"/>
    </source>
</evidence>